<keyword evidence="10" id="KW-1185">Reference proteome</keyword>
<dbReference type="InterPro" id="IPR000537">
    <property type="entry name" value="UbiA_prenyltransferase"/>
</dbReference>
<feature type="domain" description="Pectinesterase inhibitor" evidence="8">
    <location>
        <begin position="145"/>
        <end position="197"/>
    </location>
</feature>
<accession>A0A6D2KIT7</accession>
<evidence type="ECO:0000256" key="3">
    <source>
        <dbReference type="ARBA" id="ARBA00022679"/>
    </source>
</evidence>
<dbReference type="OrthoDB" id="1502398at2759"/>
<sequence>MMRNHMHPVEIAFQSEEEIWQIVGVSSIWFQNASGSIKLLSDSTLVHSLLASTLGLFLGTIYSVPPFRMKRFPVATFLIIATVRGFLLNFGVYHATRAALGLPFQWSAHVAFITYFVTLFALVIAITKDLPDVEGDRKASYGIEILLRGCIELYDTAGDSTDEAMTNVKSGDYDSVKVNLNAALDARSDCQDGFMERKQHI</sequence>
<dbReference type="GO" id="GO:0031969">
    <property type="term" value="C:chloroplast membrane"/>
    <property type="evidence" value="ECO:0007669"/>
    <property type="project" value="UniProtKB-SubCell"/>
</dbReference>
<evidence type="ECO:0000259" key="8">
    <source>
        <dbReference type="Pfam" id="PF04043"/>
    </source>
</evidence>
<evidence type="ECO:0000256" key="6">
    <source>
        <dbReference type="ARBA" id="ARBA00023136"/>
    </source>
</evidence>
<evidence type="ECO:0000256" key="1">
    <source>
        <dbReference type="ARBA" id="ARBA00004508"/>
    </source>
</evidence>
<dbReference type="InterPro" id="IPR006501">
    <property type="entry name" value="Pectinesterase_inhib_dom"/>
</dbReference>
<keyword evidence="3" id="KW-0808">Transferase</keyword>
<dbReference type="InterPro" id="IPR035513">
    <property type="entry name" value="Invertase/methylesterase_inhib"/>
</dbReference>
<keyword evidence="6 7" id="KW-0472">Membrane</keyword>
<dbReference type="Pfam" id="PF04043">
    <property type="entry name" value="PMEI"/>
    <property type="match status" value="1"/>
</dbReference>
<organism evidence="9 10">
    <name type="scientific">Microthlaspi erraticum</name>
    <dbReference type="NCBI Taxonomy" id="1685480"/>
    <lineage>
        <taxon>Eukaryota</taxon>
        <taxon>Viridiplantae</taxon>
        <taxon>Streptophyta</taxon>
        <taxon>Embryophyta</taxon>
        <taxon>Tracheophyta</taxon>
        <taxon>Spermatophyta</taxon>
        <taxon>Magnoliopsida</taxon>
        <taxon>eudicotyledons</taxon>
        <taxon>Gunneridae</taxon>
        <taxon>Pentapetalae</taxon>
        <taxon>rosids</taxon>
        <taxon>malvids</taxon>
        <taxon>Brassicales</taxon>
        <taxon>Brassicaceae</taxon>
        <taxon>Coluteocarpeae</taxon>
        <taxon>Microthlaspi</taxon>
    </lineage>
</organism>
<dbReference type="GO" id="GO:0004857">
    <property type="term" value="F:enzyme inhibitor activity"/>
    <property type="evidence" value="ECO:0007669"/>
    <property type="project" value="InterPro"/>
</dbReference>
<comment type="subcellular location">
    <subcellularLocation>
        <location evidence="1">Plastid</location>
        <location evidence="1">Chloroplast membrane</location>
        <topology evidence="1">Multi-pass membrane protein</topology>
    </subcellularLocation>
</comment>
<dbReference type="EMBL" id="CACVBM020001573">
    <property type="protein sequence ID" value="CAA7054407.1"/>
    <property type="molecule type" value="Genomic_DNA"/>
</dbReference>
<evidence type="ECO:0000256" key="5">
    <source>
        <dbReference type="ARBA" id="ARBA00022989"/>
    </source>
</evidence>
<dbReference type="AlphaFoldDB" id="A0A6D2KIT7"/>
<dbReference type="Proteomes" id="UP000467841">
    <property type="component" value="Unassembled WGS sequence"/>
</dbReference>
<comment type="similarity">
    <text evidence="2">Belongs to the UbiA prenyltransferase family.</text>
</comment>
<feature type="transmembrane region" description="Helical" evidence="7">
    <location>
        <begin position="44"/>
        <end position="62"/>
    </location>
</feature>
<reference evidence="9" key="1">
    <citation type="submission" date="2020-01" db="EMBL/GenBank/DDBJ databases">
        <authorList>
            <person name="Mishra B."/>
        </authorList>
    </citation>
    <scope>NUCLEOTIDE SEQUENCE [LARGE SCALE GENOMIC DNA]</scope>
</reference>
<keyword evidence="4 7" id="KW-0812">Transmembrane</keyword>
<evidence type="ECO:0000313" key="9">
    <source>
        <dbReference type="EMBL" id="CAA7054407.1"/>
    </source>
</evidence>
<dbReference type="PANTHER" id="PTHR43009:SF10">
    <property type="entry name" value="HOMOGENTISATE SOLANESYLTRANSFERASE, CHLOROPLASTIC"/>
    <property type="match status" value="1"/>
</dbReference>
<evidence type="ECO:0000256" key="7">
    <source>
        <dbReference type="SAM" id="Phobius"/>
    </source>
</evidence>
<dbReference type="Gene3D" id="1.20.140.40">
    <property type="entry name" value="Invertase/pectin methylesterase inhibitor family protein"/>
    <property type="match status" value="1"/>
</dbReference>
<dbReference type="SUPFAM" id="SSF101148">
    <property type="entry name" value="Plant invertase/pectin methylesterase inhibitor"/>
    <property type="match status" value="1"/>
</dbReference>
<name>A0A6D2KIT7_9BRAS</name>
<dbReference type="Pfam" id="PF01040">
    <property type="entry name" value="UbiA"/>
    <property type="match status" value="1"/>
</dbReference>
<dbReference type="PANTHER" id="PTHR43009">
    <property type="entry name" value="HOMOGENTISATE SOLANESYLTRANSFERASE, CHLOROPLASTIC"/>
    <property type="match status" value="1"/>
</dbReference>
<evidence type="ECO:0000256" key="4">
    <source>
        <dbReference type="ARBA" id="ARBA00022692"/>
    </source>
</evidence>
<feature type="transmembrane region" description="Helical" evidence="7">
    <location>
        <begin position="74"/>
        <end position="94"/>
    </location>
</feature>
<comment type="caution">
    <text evidence="9">The sequence shown here is derived from an EMBL/GenBank/DDBJ whole genome shotgun (WGS) entry which is preliminary data.</text>
</comment>
<gene>
    <name evidence="9" type="ORF">MERR_LOCUS41643</name>
</gene>
<keyword evidence="5 7" id="KW-1133">Transmembrane helix</keyword>
<protein>
    <recommendedName>
        <fullName evidence="8">Pectinesterase inhibitor domain-containing protein</fullName>
    </recommendedName>
</protein>
<dbReference type="GO" id="GO:0016765">
    <property type="term" value="F:transferase activity, transferring alkyl or aryl (other than methyl) groups"/>
    <property type="evidence" value="ECO:0007669"/>
    <property type="project" value="InterPro"/>
</dbReference>
<feature type="transmembrane region" description="Helical" evidence="7">
    <location>
        <begin position="106"/>
        <end position="127"/>
    </location>
</feature>
<evidence type="ECO:0000256" key="2">
    <source>
        <dbReference type="ARBA" id="ARBA00005985"/>
    </source>
</evidence>
<evidence type="ECO:0000313" key="10">
    <source>
        <dbReference type="Proteomes" id="UP000467841"/>
    </source>
</evidence>
<dbReference type="NCBIfam" id="TIGR01614">
    <property type="entry name" value="PME_inhib"/>
    <property type="match status" value="1"/>
</dbReference>
<proteinExistence type="inferred from homology"/>